<comment type="subunit">
    <text evidence="1">Interacts with the host RNA polymerase catalytic core formed by RpoA, RpoB, RpoC and RpoZ to form the RNAP-gp55 holoenzyme. Part of the transcription activation complex containing host RNAP, the viral RNA polymerase sigma-like factor, the late transcription coactivator, and the sliding clamp. Interacts with the terminase large subunit; this interaction may load the terminase onto DNA for packaging.</text>
</comment>
<feature type="site" description="Interaction with host RNAP" evidence="1">
    <location>
        <position position="69"/>
    </location>
</feature>
<organism evidence="2">
    <name type="scientific">uncultured Caudovirales phage</name>
    <dbReference type="NCBI Taxonomy" id="2100421"/>
    <lineage>
        <taxon>Viruses</taxon>
        <taxon>Duplodnaviria</taxon>
        <taxon>Heunggongvirae</taxon>
        <taxon>Uroviricota</taxon>
        <taxon>Caudoviricetes</taxon>
        <taxon>Peduoviridae</taxon>
        <taxon>Maltschvirus</taxon>
        <taxon>Maltschvirus maltsch</taxon>
    </lineage>
</organism>
<keyword evidence="1" id="KW-0805">Transcription regulation</keyword>
<dbReference type="InterPro" id="IPR046386">
    <property type="entry name" value="T4_sigma-like_factor"/>
</dbReference>
<feature type="DNA-binding region" evidence="1">
    <location>
        <position position="109"/>
    </location>
</feature>
<gene>
    <name evidence="2" type="ORF">UFOVP58_110</name>
</gene>
<protein>
    <recommendedName>
        <fullName evidence="1">RNA polymerase sigma-like factor</fullName>
    </recommendedName>
    <alternativeName>
        <fullName evidence="1">Promoter specificity factor</fullName>
    </alternativeName>
</protein>
<reference evidence="2" key="1">
    <citation type="submission" date="2020-04" db="EMBL/GenBank/DDBJ databases">
        <authorList>
            <person name="Chiriac C."/>
            <person name="Salcher M."/>
            <person name="Ghai R."/>
            <person name="Kavagutti S V."/>
        </authorList>
    </citation>
    <scope>NUCLEOTIDE SEQUENCE</scope>
</reference>
<dbReference type="GO" id="GO:0016779">
    <property type="term" value="F:nucleotidyltransferase activity"/>
    <property type="evidence" value="ECO:0007669"/>
    <property type="project" value="UniProtKB-KW"/>
</dbReference>
<keyword evidence="1" id="KW-0804">Transcription</keyword>
<dbReference type="GO" id="GO:0003677">
    <property type="term" value="F:DNA binding"/>
    <property type="evidence" value="ECO:0007669"/>
    <property type="project" value="UniProtKB-UniRule"/>
</dbReference>
<feature type="site" description="Interaction with host RNAP" evidence="1">
    <location>
        <position position="72"/>
    </location>
</feature>
<comment type="function">
    <text evidence="1">Plays a role in the transcription of the viral late genes by acting as a late promoter recognition subunit. Associates with host RNA polymerase (RNAP) core and thus replaces the host sigma-70/rpoD subunit in the complex. May also play a role in DNA packaging by interacting with the terminase subunit gp17.</text>
</comment>
<proteinExistence type="inferred from homology"/>
<feature type="site" description="Interaction with host RNAP" evidence="1">
    <location>
        <position position="65"/>
    </location>
</feature>
<keyword evidence="1" id="KW-1195">Viral transcription</keyword>
<evidence type="ECO:0000313" key="2">
    <source>
        <dbReference type="EMBL" id="CAB4125321.1"/>
    </source>
</evidence>
<sequence length="211" mass="25117">MTTKHYVDNVKLYGAMKEYIAEYRFAEENNLKAPTMSNYIGECILDIATHLSYNFRFIGYSYKDEMMSDGIENCIMYLHNFNPDKYTNPFAYITQIIWWAFVRRIKKEKRQTYIKNKIILDMPFELFNLQEQDDNGEMVSVFREFIQDAQAQLSSVELFENALKKKEKVKNPGLTVFMEDDEDEDDESPEMDMDLYEEIVLLNESNKEDKQ</sequence>
<dbReference type="GO" id="GO:0019086">
    <property type="term" value="P:late viral transcription"/>
    <property type="evidence" value="ECO:0007669"/>
    <property type="project" value="UniProtKB-UniRule"/>
</dbReference>
<dbReference type="GO" id="GO:0016987">
    <property type="term" value="F:sigma factor activity"/>
    <property type="evidence" value="ECO:0007669"/>
    <property type="project" value="UniProtKB-UniRule"/>
</dbReference>
<keyword evidence="1" id="KW-0731">Sigma factor</keyword>
<dbReference type="EMBL" id="LR796186">
    <property type="protein sequence ID" value="CAB4125321.1"/>
    <property type="molecule type" value="Genomic_DNA"/>
</dbReference>
<comment type="caution">
    <text evidence="1">Lacks conserved residue(s) required for the propagation of feature annotation.</text>
</comment>
<dbReference type="HAMAP" id="MF_04164">
    <property type="entry name" value="T4_Sigma_like_factor"/>
    <property type="match status" value="1"/>
</dbReference>
<keyword evidence="1" id="KW-0945">Host-virus interaction</keyword>
<accession>A0A6J5KTU2</accession>
<name>A0A6J5KTU2_9CAUD</name>
<keyword evidence="1" id="KW-0548">Nucleotidyltransferase</keyword>
<comment type="similarity">
    <text evidence="1">Belongs to the Tevenvirinae RNA polymerase sigma-like factor family.</text>
</comment>
<keyword evidence="1" id="KW-0238">DNA-binding</keyword>
<keyword evidence="1" id="KW-0808">Transferase</keyword>
<evidence type="ECO:0000256" key="1">
    <source>
        <dbReference type="HAMAP-Rule" id="MF_04164"/>
    </source>
</evidence>